<proteinExistence type="inferred from homology"/>
<comment type="subcellular location">
    <subcellularLocation>
        <location evidence="1">Cell membrane</location>
        <topology evidence="1">Multi-pass membrane protein</topology>
    </subcellularLocation>
</comment>
<reference evidence="15" key="1">
    <citation type="journal article" date="2020" name="mSystems">
        <title>Genome- and Community-Level Interaction Insights into Carbon Utilization and Element Cycling Functions of Hydrothermarchaeota in Hydrothermal Sediment.</title>
        <authorList>
            <person name="Zhou Z."/>
            <person name="Liu Y."/>
            <person name="Xu W."/>
            <person name="Pan J."/>
            <person name="Luo Z.H."/>
            <person name="Li M."/>
        </authorList>
    </citation>
    <scope>NUCLEOTIDE SEQUENCE</scope>
    <source>
        <strain evidence="15">SpSt-649</strain>
    </source>
</reference>
<evidence type="ECO:0000256" key="11">
    <source>
        <dbReference type="ARBA" id="ARBA00038218"/>
    </source>
</evidence>
<evidence type="ECO:0000256" key="13">
    <source>
        <dbReference type="ARBA" id="ARBA00042859"/>
    </source>
</evidence>
<dbReference type="PANTHER" id="PTHR33843:SF4">
    <property type="entry name" value="ASCORBATE-SPECIFIC PTS SYSTEM EIIC COMPONENT"/>
    <property type="match status" value="1"/>
</dbReference>
<feature type="transmembrane region" description="Helical" evidence="14">
    <location>
        <begin position="151"/>
        <end position="167"/>
    </location>
</feature>
<organism evidence="15">
    <name type="scientific">Thermofilum pendens</name>
    <dbReference type="NCBI Taxonomy" id="2269"/>
    <lineage>
        <taxon>Archaea</taxon>
        <taxon>Thermoproteota</taxon>
        <taxon>Thermoprotei</taxon>
        <taxon>Thermofilales</taxon>
        <taxon>Thermofilaceae</taxon>
        <taxon>Thermofilum</taxon>
    </lineage>
</organism>
<evidence type="ECO:0000256" key="5">
    <source>
        <dbReference type="ARBA" id="ARBA00022597"/>
    </source>
</evidence>
<feature type="transmembrane region" description="Helical" evidence="14">
    <location>
        <begin position="270"/>
        <end position="289"/>
    </location>
</feature>
<dbReference type="GO" id="GO:0009401">
    <property type="term" value="P:phosphoenolpyruvate-dependent sugar phosphotransferase system"/>
    <property type="evidence" value="ECO:0007669"/>
    <property type="project" value="UniProtKB-KW"/>
</dbReference>
<gene>
    <name evidence="15" type="ORF">ENU21_00260</name>
</gene>
<dbReference type="EMBL" id="DTBQ01000009">
    <property type="protein sequence ID" value="HGM46172.1"/>
    <property type="molecule type" value="Genomic_DNA"/>
</dbReference>
<comment type="subunit">
    <text evidence="2">Homodimer.</text>
</comment>
<feature type="transmembrane region" description="Helical" evidence="14">
    <location>
        <begin position="44"/>
        <end position="62"/>
    </location>
</feature>
<keyword evidence="7 14" id="KW-0812">Transmembrane</keyword>
<dbReference type="AlphaFoldDB" id="A0A7C4D2H3"/>
<evidence type="ECO:0000256" key="10">
    <source>
        <dbReference type="ARBA" id="ARBA00037387"/>
    </source>
</evidence>
<evidence type="ECO:0000256" key="14">
    <source>
        <dbReference type="SAM" id="Phobius"/>
    </source>
</evidence>
<evidence type="ECO:0000256" key="1">
    <source>
        <dbReference type="ARBA" id="ARBA00004651"/>
    </source>
</evidence>
<feature type="transmembrane region" description="Helical" evidence="14">
    <location>
        <begin position="227"/>
        <end position="250"/>
    </location>
</feature>
<evidence type="ECO:0000256" key="4">
    <source>
        <dbReference type="ARBA" id="ARBA00022475"/>
    </source>
</evidence>
<evidence type="ECO:0000256" key="2">
    <source>
        <dbReference type="ARBA" id="ARBA00011738"/>
    </source>
</evidence>
<feature type="transmembrane region" description="Helical" evidence="14">
    <location>
        <begin position="324"/>
        <end position="344"/>
    </location>
</feature>
<feature type="transmembrane region" description="Helical" evidence="14">
    <location>
        <begin position="96"/>
        <end position="115"/>
    </location>
</feature>
<feature type="transmembrane region" description="Helical" evidence="14">
    <location>
        <begin position="350"/>
        <end position="369"/>
    </location>
</feature>
<accession>A0A7C4D2H3</accession>
<comment type="similarity">
    <text evidence="11">Belongs to the UlaA family.</text>
</comment>
<evidence type="ECO:0000256" key="12">
    <source>
        <dbReference type="ARBA" id="ARBA00039702"/>
    </source>
</evidence>
<keyword evidence="5" id="KW-0762">Sugar transport</keyword>
<evidence type="ECO:0000256" key="9">
    <source>
        <dbReference type="ARBA" id="ARBA00023136"/>
    </source>
</evidence>
<evidence type="ECO:0000256" key="7">
    <source>
        <dbReference type="ARBA" id="ARBA00022692"/>
    </source>
</evidence>
<dbReference type="InterPro" id="IPR004703">
    <property type="entry name" value="PTS_sugar-sp_permease"/>
</dbReference>
<keyword evidence="9 14" id="KW-0472">Membrane</keyword>
<evidence type="ECO:0000256" key="8">
    <source>
        <dbReference type="ARBA" id="ARBA00022989"/>
    </source>
</evidence>
<dbReference type="GO" id="GO:0005886">
    <property type="term" value="C:plasma membrane"/>
    <property type="evidence" value="ECO:0007669"/>
    <property type="project" value="UniProtKB-SubCell"/>
</dbReference>
<keyword evidence="4" id="KW-1003">Cell membrane</keyword>
<evidence type="ECO:0000256" key="6">
    <source>
        <dbReference type="ARBA" id="ARBA00022683"/>
    </source>
</evidence>
<dbReference type="InterPro" id="IPR051562">
    <property type="entry name" value="Ascorbate-PTS_EIIC"/>
</dbReference>
<feature type="transmembrane region" description="Helical" evidence="14">
    <location>
        <begin position="122"/>
        <end position="145"/>
    </location>
</feature>
<protein>
    <recommendedName>
        <fullName evidence="12">Ascorbate-specific PTS system EIIC component</fullName>
    </recommendedName>
    <alternativeName>
        <fullName evidence="13">Ascorbate-specific permease IIC component UlaA</fullName>
    </alternativeName>
</protein>
<comment type="caution">
    <text evidence="15">The sequence shown here is derived from an EMBL/GenBank/DDBJ whole genome shotgun (WGS) entry which is preliminary data.</text>
</comment>
<keyword evidence="8 14" id="KW-1133">Transmembrane helix</keyword>
<feature type="transmembrane region" description="Helical" evidence="14">
    <location>
        <begin position="411"/>
        <end position="428"/>
    </location>
</feature>
<dbReference type="PANTHER" id="PTHR33843">
    <property type="entry name" value="ASCORBATE-SPECIFIC PTS SYSTEM EIIC COMPONENT"/>
    <property type="match status" value="1"/>
</dbReference>
<sequence>MQVIEVLAWIGTNILGQPAILLGLVALIGLLLQKKPFDELITSVFKVMIGVVMMIAGASLFVNELINFQTLVGAAVGVTPKYPPGYISLADFTAKFGSYAAMIMTIGFIIHLLIARFTPLRYVYLTGHLMWWVSLTVVATILTVMPHADPLVILGIGSVVMALYWTLQPAYIHGAMRQVMGADEIAYGHTSSIAAFLGFKLGKYVGKPEESTEAITFPKALSFFKDYAVSTAIILGLIMIVSSIACYFVSPATVAKLAGDLNPVIWAFLRGIYFAVSIVVLLTGVRMFIAEIVPAFRGIAQKVIPGAKPALDCPVVFPQAPTAVVIGFVSGLVVFLIFMAIFLATGFAVIVPPMIMLFFPGGAAAVFGNRTGGWKGAVLAGAINGTFLAIGQAVTLPALTHAPELATLADPDWYIIIWLLKAILSPFAR</sequence>
<name>A0A7C4D2H3_THEPE</name>
<dbReference type="NCBIfam" id="NF006920">
    <property type="entry name" value="PRK09410.1-2"/>
    <property type="match status" value="1"/>
</dbReference>
<evidence type="ECO:0000256" key="3">
    <source>
        <dbReference type="ARBA" id="ARBA00022448"/>
    </source>
</evidence>
<feature type="transmembrane region" description="Helical" evidence="14">
    <location>
        <begin position="6"/>
        <end position="32"/>
    </location>
</feature>
<comment type="function">
    <text evidence="10">The phosphoenolpyruvate-dependent sugar phosphotransferase system (sugar PTS), a major carbohydrate active transport system, catalyzes the phosphorylation of incoming sugar substrates concomitantly with their translocation across the cell membrane. The enzyme II UlaABC PTS system is involved in ascorbate transport.</text>
</comment>
<evidence type="ECO:0000313" key="15">
    <source>
        <dbReference type="EMBL" id="HGM46172.1"/>
    </source>
</evidence>
<feature type="transmembrane region" description="Helical" evidence="14">
    <location>
        <begin position="376"/>
        <end position="399"/>
    </location>
</feature>
<keyword evidence="6" id="KW-0598">Phosphotransferase system</keyword>
<keyword evidence="3" id="KW-0813">Transport</keyword>
<dbReference type="Pfam" id="PF03611">
    <property type="entry name" value="EIIC-GAT"/>
    <property type="match status" value="1"/>
</dbReference>